<reference evidence="2 3" key="1">
    <citation type="submission" date="2019-03" db="EMBL/GenBank/DDBJ databases">
        <title>Genomic Encyclopedia of Type Strains, Phase IV (KMG-IV): sequencing the most valuable type-strain genomes for metagenomic binning, comparative biology and taxonomic classification.</title>
        <authorList>
            <person name="Goeker M."/>
        </authorList>
    </citation>
    <scope>NUCLEOTIDE SEQUENCE [LARGE SCALE GENOMIC DNA]</scope>
    <source>
        <strain evidence="2 3">DSM 25964</strain>
    </source>
</reference>
<comment type="caution">
    <text evidence="2">The sequence shown here is derived from an EMBL/GenBank/DDBJ whole genome shotgun (WGS) entry which is preliminary data.</text>
</comment>
<dbReference type="Proteomes" id="UP000295066">
    <property type="component" value="Unassembled WGS sequence"/>
</dbReference>
<evidence type="ECO:0000256" key="1">
    <source>
        <dbReference type="SAM" id="MobiDB-lite"/>
    </source>
</evidence>
<dbReference type="EMBL" id="SORI01000013">
    <property type="protein sequence ID" value="TDY59487.1"/>
    <property type="molecule type" value="Genomic_DNA"/>
</dbReference>
<feature type="compositionally biased region" description="Pro residues" evidence="1">
    <location>
        <begin position="1103"/>
        <end position="1122"/>
    </location>
</feature>
<dbReference type="GO" id="GO:0005886">
    <property type="term" value="C:plasma membrane"/>
    <property type="evidence" value="ECO:0007669"/>
    <property type="project" value="TreeGrafter"/>
</dbReference>
<feature type="region of interest" description="Disordered" evidence="1">
    <location>
        <begin position="1065"/>
        <end position="1135"/>
    </location>
</feature>
<dbReference type="GO" id="GO:0090313">
    <property type="term" value="P:regulation of protein targeting to membrane"/>
    <property type="evidence" value="ECO:0007669"/>
    <property type="project" value="TreeGrafter"/>
</dbReference>
<dbReference type="AlphaFoldDB" id="A0A4R8M688"/>
<accession>A0A4R8M688</accession>
<protein>
    <submittedName>
        <fullName evidence="2">Translocation and assembly module TamB</fullName>
    </submittedName>
</protein>
<name>A0A4R8M688_9BACT</name>
<feature type="compositionally biased region" description="Low complexity" evidence="1">
    <location>
        <begin position="1065"/>
        <end position="1102"/>
    </location>
</feature>
<dbReference type="PANTHER" id="PTHR30441">
    <property type="entry name" value="DUF748 DOMAIN-CONTAINING PROTEIN"/>
    <property type="match status" value="1"/>
</dbReference>
<dbReference type="RefSeq" id="WP_133958022.1">
    <property type="nucleotide sequence ID" value="NZ_SORI01000013.1"/>
</dbReference>
<evidence type="ECO:0000313" key="3">
    <source>
        <dbReference type="Proteomes" id="UP000295066"/>
    </source>
</evidence>
<gene>
    <name evidence="2" type="ORF">C8D99_11365</name>
</gene>
<proteinExistence type="predicted"/>
<organism evidence="2 3">
    <name type="scientific">Aminivibrio pyruvatiphilus</name>
    <dbReference type="NCBI Taxonomy" id="1005740"/>
    <lineage>
        <taxon>Bacteria</taxon>
        <taxon>Thermotogati</taxon>
        <taxon>Synergistota</taxon>
        <taxon>Synergistia</taxon>
        <taxon>Synergistales</taxon>
        <taxon>Aminobacteriaceae</taxon>
        <taxon>Aminivibrio</taxon>
    </lineage>
</organism>
<dbReference type="PANTHER" id="PTHR30441:SF4">
    <property type="entry name" value="PROTEIN ASMA"/>
    <property type="match status" value="1"/>
</dbReference>
<evidence type="ECO:0000313" key="2">
    <source>
        <dbReference type="EMBL" id="TDY59487.1"/>
    </source>
</evidence>
<feature type="compositionally biased region" description="Basic and acidic residues" evidence="1">
    <location>
        <begin position="1123"/>
        <end position="1135"/>
    </location>
</feature>
<sequence>MGKKKMIGLFLVVGLAGLALIGASVDFAGDLVVREAGKAVKDMLGADLTVDGISGNPIKGFTTGKIGLVKDGKPLFSAGFLEVKLNLMSLLSKSPKLSVVSVGGVTTDADALAEQISRLSFEGGGGGEIPVETVRLVDSTVTSKWARADITSLGLSFSGKDIDADLDLAVNGVPVKGKTAVLVDGSTVDVKSMALNVGKGSVSASGRVSPSLAVSGTLKELDLKELIAFWPVVPADGFDGRVSLSFRGDGEWNAPSLGGDVDYSGKSVLGYPVDSVRAKWALGADRLSVTDLDARVLAMPLSGGMSLGFAPGKPPVLDLDLAGTSIKLAELKKLYPDMGDVSGEIDKFTVKLSGAADALNGTVEFSAPSLGAFGYSVTNSAAQVKINPKAATLSAKSNFEGAPITAQGTVTDYMTSPKLNISGNLRSFNLAKAAALVPELKDLALAGTMNADVTVKGTAAVPEITGKAWSEKLTAMKETVETPAVSFALKGKTVNITGASAKWRGSSLSGSGTVGADGKLNLKASLENLQPGAIAPFYPDIAQYKIKGAVTAGATVTGTTAAPKIDLSLTSGSLGLLDMATFKNLKVGTTLAGDLKAIEKADLDLDIAAASAAVQGVTLSDLAVKLKKTGQKISVTSASVKSGKGSITGSGSVTLGAKPGEDGTLDLAAKIAGADLGFLAGAGGLDLPIGGAVDGTVTVKGPFSNPAVTVKASSPKVTLSGMAATDVALGLSGNTKEMKIEEFSSKFGGGTLGATGNVKLGAAPDVTVDISGKDLDLAALTAGMPDAKELRIGGRVNASFKGRFAGASGKGEGSITSQSLTVMGLKATALNYPLVLEGNTLSGKGAGASFYGGKVSGSGTLDMATMKFSHSAELSGVDVNAVLQDFTGGLGGKITGLAQGSANVSGTLAPKFALSGKGNARIGEGAVSGFKGLDIVTKLHGVSGIRYTEVIAPFRLETGRIILEKGTKATAPQNDPLYRFLTAEGPVGPKGALKLQVAGNVNIQIINALAGGALGGLTAGSLEDALKGVLGGAQKGMEKADFRDISLSVGGTVEKPSVSNLKVAPGAQQPAAPAAAPEQKPAEQPQAPKTPQQAIIEQIIKPAPAPAPAPTPAPAPAPAPAPKPEEPKKPEDILKEKLLESIFKK</sequence>
<keyword evidence="3" id="KW-1185">Reference proteome</keyword>
<dbReference type="OrthoDB" id="286at2"/>
<dbReference type="InterPro" id="IPR052894">
    <property type="entry name" value="AsmA-related"/>
</dbReference>